<dbReference type="EMBL" id="LJIJ01002249">
    <property type="protein sequence ID" value="ODM89995.1"/>
    <property type="molecule type" value="Genomic_DNA"/>
</dbReference>
<keyword evidence="3" id="KW-1185">Reference proteome</keyword>
<proteinExistence type="predicted"/>
<protein>
    <submittedName>
        <fullName evidence="2">Uncharacterized protein</fullName>
    </submittedName>
</protein>
<name>A0A1D2MAH5_ORCCI</name>
<evidence type="ECO:0000313" key="2">
    <source>
        <dbReference type="EMBL" id="ODM89995.1"/>
    </source>
</evidence>
<dbReference type="AlphaFoldDB" id="A0A1D2MAH5"/>
<dbReference type="Proteomes" id="UP000094527">
    <property type="component" value="Unassembled WGS sequence"/>
</dbReference>
<sequence length="283" mass="31447">MIASCLSSNPTAKMLSTLRIFYSFFISILLPIATTASYFESSGCVGQKLFNLQGSILYNSTFRNPQFGNTGKERCVWVLAAGQATYNLEYHVESVYGQDSALTGTCISSTGGNNITLSNFQMNGSQNLSVSCPVLIITYHTEMSSVVSSKSGFSLSWSTEGGAAENYSPQSSHYTRIVTSDLIHVRKSYENNELSTFIFVRDPRDLYSQMIVTYSPKDGHIEEADGLEGDCYDHLLVYRFEPLEGYVAFTDDQDLNQICVGMSDFYPSDEITLFVFRSDDSVF</sequence>
<keyword evidence="1" id="KW-0812">Transmembrane</keyword>
<evidence type="ECO:0000313" key="3">
    <source>
        <dbReference type="Proteomes" id="UP000094527"/>
    </source>
</evidence>
<gene>
    <name evidence="2" type="ORF">Ocin01_16687</name>
</gene>
<organism evidence="2 3">
    <name type="scientific">Orchesella cincta</name>
    <name type="common">Springtail</name>
    <name type="synonym">Podura cincta</name>
    <dbReference type="NCBI Taxonomy" id="48709"/>
    <lineage>
        <taxon>Eukaryota</taxon>
        <taxon>Metazoa</taxon>
        <taxon>Ecdysozoa</taxon>
        <taxon>Arthropoda</taxon>
        <taxon>Hexapoda</taxon>
        <taxon>Collembola</taxon>
        <taxon>Entomobryomorpha</taxon>
        <taxon>Entomobryoidea</taxon>
        <taxon>Orchesellidae</taxon>
        <taxon>Orchesellinae</taxon>
        <taxon>Orchesella</taxon>
    </lineage>
</organism>
<keyword evidence="1" id="KW-0472">Membrane</keyword>
<keyword evidence="1" id="KW-1133">Transmembrane helix</keyword>
<accession>A0A1D2MAH5</accession>
<feature type="transmembrane region" description="Helical" evidence="1">
    <location>
        <begin position="20"/>
        <end position="39"/>
    </location>
</feature>
<reference evidence="2 3" key="1">
    <citation type="journal article" date="2016" name="Genome Biol. Evol.">
        <title>Gene Family Evolution Reflects Adaptation to Soil Environmental Stressors in the Genome of the Collembolan Orchesella cincta.</title>
        <authorList>
            <person name="Faddeeva-Vakhrusheva A."/>
            <person name="Derks M.F."/>
            <person name="Anvar S.Y."/>
            <person name="Agamennone V."/>
            <person name="Suring W."/>
            <person name="Smit S."/>
            <person name="van Straalen N.M."/>
            <person name="Roelofs D."/>
        </authorList>
    </citation>
    <scope>NUCLEOTIDE SEQUENCE [LARGE SCALE GENOMIC DNA]</scope>
    <source>
        <tissue evidence="2">Mixed pool</tissue>
    </source>
</reference>
<evidence type="ECO:0000256" key="1">
    <source>
        <dbReference type="SAM" id="Phobius"/>
    </source>
</evidence>
<comment type="caution">
    <text evidence="2">The sequence shown here is derived from an EMBL/GenBank/DDBJ whole genome shotgun (WGS) entry which is preliminary data.</text>
</comment>